<sequence>MAANFFDIRKDSRQIFEGVKDNQTACPLSEMGKLLRRTISYHDYKEDFYHAFLAGIFTGAGYMVESNREHGEGRSDVVIHDSVNGKVAVFEIKYSKSMSSFIILFLVQTLQRSVTSHTPPFLLSRSIPFSCIMSSGK</sequence>
<dbReference type="eggNOG" id="COG4637">
    <property type="taxonomic scope" value="Bacteria"/>
</dbReference>
<organism evidence="1 2">
    <name type="scientific">Marvinbryantia formatexigens DSM 14469</name>
    <dbReference type="NCBI Taxonomy" id="478749"/>
    <lineage>
        <taxon>Bacteria</taxon>
        <taxon>Bacillati</taxon>
        <taxon>Bacillota</taxon>
        <taxon>Clostridia</taxon>
        <taxon>Lachnospirales</taxon>
        <taxon>Lachnospiraceae</taxon>
        <taxon>Marvinbryantia</taxon>
    </lineage>
</organism>
<dbReference type="Proteomes" id="UP000005561">
    <property type="component" value="Unassembled WGS sequence"/>
</dbReference>
<comment type="caution">
    <text evidence="1">The sequence shown here is derived from an EMBL/GenBank/DDBJ whole genome shotgun (WGS) entry which is preliminary data.</text>
</comment>
<keyword evidence="2" id="KW-1185">Reference proteome</keyword>
<dbReference type="EMBL" id="ACCL02000016">
    <property type="protein sequence ID" value="EET59661.1"/>
    <property type="molecule type" value="Genomic_DNA"/>
</dbReference>
<dbReference type="InterPro" id="IPR012547">
    <property type="entry name" value="PDDEXK_9"/>
</dbReference>
<accession>C6LI06</accession>
<dbReference type="AlphaFoldDB" id="C6LI06"/>
<evidence type="ECO:0000313" key="2">
    <source>
        <dbReference type="Proteomes" id="UP000005561"/>
    </source>
</evidence>
<protein>
    <submittedName>
        <fullName evidence="1">Uncharacterized protein</fullName>
    </submittedName>
</protein>
<proteinExistence type="predicted"/>
<evidence type="ECO:0000313" key="1">
    <source>
        <dbReference type="EMBL" id="EET59661.1"/>
    </source>
</evidence>
<reference evidence="1" key="1">
    <citation type="submission" date="2009-07" db="EMBL/GenBank/DDBJ databases">
        <authorList>
            <person name="Weinstock G."/>
            <person name="Sodergren E."/>
            <person name="Clifton S."/>
            <person name="Fulton L."/>
            <person name="Fulton B."/>
            <person name="Courtney L."/>
            <person name="Fronick C."/>
            <person name="Harrison M."/>
            <person name="Strong C."/>
            <person name="Farmer C."/>
            <person name="Delahaunty K."/>
            <person name="Markovic C."/>
            <person name="Hall O."/>
            <person name="Minx P."/>
            <person name="Tomlinson C."/>
            <person name="Mitreva M."/>
            <person name="Nelson J."/>
            <person name="Hou S."/>
            <person name="Wollam A."/>
            <person name="Pepin K.H."/>
            <person name="Johnson M."/>
            <person name="Bhonagiri V."/>
            <person name="Nash W.E."/>
            <person name="Warren W."/>
            <person name="Chinwalla A."/>
            <person name="Mardis E.R."/>
            <person name="Wilson R.K."/>
        </authorList>
    </citation>
    <scope>NUCLEOTIDE SEQUENCE [LARGE SCALE GENOMIC DNA]</scope>
    <source>
        <strain evidence="1">DSM 14469</strain>
    </source>
</reference>
<gene>
    <name evidence="1" type="ORF">BRYFOR_08277</name>
</gene>
<dbReference type="Pfam" id="PF08011">
    <property type="entry name" value="PDDEXK_9"/>
    <property type="match status" value="1"/>
</dbReference>
<dbReference type="STRING" id="168384.SAMN05660368_02577"/>
<name>C6LI06_9FIRM</name>